<evidence type="ECO:0000313" key="4">
    <source>
        <dbReference type="EMBL" id="RXH57589.1"/>
    </source>
</evidence>
<sequence length="197" mass="21211">MRVIGGLHRSRQLVSPKGTATRPTSDRLRETLFNILQPRLEGCRFVDLYAGTGAVGIEAISRGATHVWFAENSVAALGSIRTNLATLKITQGFTLEDRGTGAMLQRLAKLPGTIDIVFLDPPYEAEQEYLGTLNFFGSAKGRVILAAGAVIVAEHASRTKMPGRFGALELVDTRKQGDAALSLYEIPLVDSSIRGSV</sequence>
<dbReference type="GO" id="GO:0031167">
    <property type="term" value="P:rRNA methylation"/>
    <property type="evidence" value="ECO:0007669"/>
    <property type="project" value="InterPro"/>
</dbReference>
<reference evidence="4 5" key="1">
    <citation type="submission" date="2018-11" db="EMBL/GenBank/DDBJ databases">
        <authorList>
            <person name="Mardanov A.V."/>
            <person name="Ravin N.V."/>
            <person name="Dedysh S.N."/>
        </authorList>
    </citation>
    <scope>NUCLEOTIDE SEQUENCE [LARGE SCALE GENOMIC DNA]</scope>
    <source>
        <strain evidence="4 5">AF10</strain>
    </source>
</reference>
<dbReference type="PROSITE" id="PS00092">
    <property type="entry name" value="N6_MTASE"/>
    <property type="match status" value="1"/>
</dbReference>
<dbReference type="PANTHER" id="PTHR43542">
    <property type="entry name" value="METHYLTRANSFERASE"/>
    <property type="match status" value="1"/>
</dbReference>
<dbReference type="Pfam" id="PF03602">
    <property type="entry name" value="Cons_hypoth95"/>
    <property type="match status" value="1"/>
</dbReference>
<dbReference type="EMBL" id="RDSM01000001">
    <property type="protein sequence ID" value="RXH57589.1"/>
    <property type="molecule type" value="Genomic_DNA"/>
</dbReference>
<evidence type="ECO:0000256" key="1">
    <source>
        <dbReference type="ARBA" id="ARBA00022603"/>
    </source>
</evidence>
<dbReference type="InterPro" id="IPR004398">
    <property type="entry name" value="RNA_MeTrfase_RsmD"/>
</dbReference>
<gene>
    <name evidence="4" type="ORF">GRAN_0899</name>
</gene>
<dbReference type="OrthoDB" id="9803017at2"/>
<dbReference type="AlphaFoldDB" id="A0A4Q0T6F3"/>
<evidence type="ECO:0000313" key="5">
    <source>
        <dbReference type="Proteomes" id="UP000289437"/>
    </source>
</evidence>
<dbReference type="GO" id="GO:0008168">
    <property type="term" value="F:methyltransferase activity"/>
    <property type="evidence" value="ECO:0007669"/>
    <property type="project" value="UniProtKB-KW"/>
</dbReference>
<dbReference type="GO" id="GO:0003676">
    <property type="term" value="F:nucleic acid binding"/>
    <property type="evidence" value="ECO:0007669"/>
    <property type="project" value="InterPro"/>
</dbReference>
<proteinExistence type="predicted"/>
<dbReference type="Proteomes" id="UP000289437">
    <property type="component" value="Unassembled WGS sequence"/>
</dbReference>
<comment type="caution">
    <text evidence="4">The sequence shown here is derived from an EMBL/GenBank/DDBJ whole genome shotgun (WGS) entry which is preliminary data.</text>
</comment>
<reference evidence="5" key="2">
    <citation type="submission" date="2019-02" db="EMBL/GenBank/DDBJ databases">
        <title>Granulicella sibirica sp. nov., a psychrotolerant acidobacterium isolated from an organic soil layer in forested tundra, West Siberia.</title>
        <authorList>
            <person name="Oshkin I.Y."/>
            <person name="Kulichevskaya I.S."/>
            <person name="Rijpstra W.I.C."/>
            <person name="Sinninghe Damste J.S."/>
            <person name="Rakitin A.L."/>
            <person name="Ravin N.V."/>
            <person name="Dedysh S.N."/>
        </authorList>
    </citation>
    <scope>NUCLEOTIDE SEQUENCE [LARGE SCALE GENOMIC DNA]</scope>
    <source>
        <strain evidence="5">AF10</strain>
    </source>
</reference>
<dbReference type="PIRSF" id="PIRSF004553">
    <property type="entry name" value="CHP00095"/>
    <property type="match status" value="1"/>
</dbReference>
<keyword evidence="1 4" id="KW-0489">Methyltransferase</keyword>
<evidence type="ECO:0000256" key="3">
    <source>
        <dbReference type="SAM" id="MobiDB-lite"/>
    </source>
</evidence>
<organism evidence="4 5">
    <name type="scientific">Granulicella sibirica</name>
    <dbReference type="NCBI Taxonomy" id="2479048"/>
    <lineage>
        <taxon>Bacteria</taxon>
        <taxon>Pseudomonadati</taxon>
        <taxon>Acidobacteriota</taxon>
        <taxon>Terriglobia</taxon>
        <taxon>Terriglobales</taxon>
        <taxon>Acidobacteriaceae</taxon>
        <taxon>Granulicella</taxon>
    </lineage>
</organism>
<name>A0A4Q0T6F3_9BACT</name>
<keyword evidence="2 4" id="KW-0808">Transferase</keyword>
<dbReference type="CDD" id="cd02440">
    <property type="entry name" value="AdoMet_MTases"/>
    <property type="match status" value="1"/>
</dbReference>
<feature type="region of interest" description="Disordered" evidence="3">
    <location>
        <begin position="1"/>
        <end position="23"/>
    </location>
</feature>
<protein>
    <submittedName>
        <fullName evidence="4">Ribosomal RNA small subunit methyltransferase D</fullName>
    </submittedName>
</protein>
<dbReference type="RefSeq" id="WP_128911742.1">
    <property type="nucleotide sequence ID" value="NZ_RDSM01000001.1"/>
</dbReference>
<dbReference type="InterPro" id="IPR029063">
    <property type="entry name" value="SAM-dependent_MTases_sf"/>
</dbReference>
<accession>A0A4Q0T6F3</accession>
<dbReference type="InterPro" id="IPR002052">
    <property type="entry name" value="DNA_methylase_N6_adenine_CS"/>
</dbReference>
<keyword evidence="5" id="KW-1185">Reference proteome</keyword>
<dbReference type="PANTHER" id="PTHR43542:SF1">
    <property type="entry name" value="METHYLTRANSFERASE"/>
    <property type="match status" value="1"/>
</dbReference>
<dbReference type="SUPFAM" id="SSF53335">
    <property type="entry name" value="S-adenosyl-L-methionine-dependent methyltransferases"/>
    <property type="match status" value="1"/>
</dbReference>
<dbReference type="NCBIfam" id="TIGR00095">
    <property type="entry name" value="16S rRNA (guanine(966)-N(2))-methyltransferase RsmD"/>
    <property type="match status" value="1"/>
</dbReference>
<evidence type="ECO:0000256" key="2">
    <source>
        <dbReference type="ARBA" id="ARBA00022679"/>
    </source>
</evidence>
<dbReference type="Gene3D" id="3.40.50.150">
    <property type="entry name" value="Vaccinia Virus protein VP39"/>
    <property type="match status" value="1"/>
</dbReference>